<feature type="compositionally biased region" description="Low complexity" evidence="2">
    <location>
        <begin position="390"/>
        <end position="405"/>
    </location>
</feature>
<proteinExistence type="predicted"/>
<dbReference type="InterPro" id="IPR000871">
    <property type="entry name" value="Beta-lactam_class-A"/>
</dbReference>
<evidence type="ECO:0000256" key="2">
    <source>
        <dbReference type="SAM" id="MobiDB-lite"/>
    </source>
</evidence>
<gene>
    <name evidence="5" type="primary">bla</name>
    <name evidence="5" type="ORF">GCM10023144_04250</name>
</gene>
<reference evidence="6" key="1">
    <citation type="journal article" date="2019" name="Int. J. Syst. Evol. Microbiol.">
        <title>The Global Catalogue of Microorganisms (GCM) 10K type strain sequencing project: providing services to taxonomists for standard genome sequencing and annotation.</title>
        <authorList>
            <consortium name="The Broad Institute Genomics Platform"/>
            <consortium name="The Broad Institute Genome Sequencing Center for Infectious Disease"/>
            <person name="Wu L."/>
            <person name="Ma J."/>
        </authorList>
    </citation>
    <scope>NUCLEOTIDE SEQUENCE [LARGE SCALE GENOMIC DNA]</scope>
    <source>
        <strain evidence="6">JCM 17666</strain>
    </source>
</reference>
<protein>
    <submittedName>
        <fullName evidence="5">Class A beta-lactamase</fullName>
    </submittedName>
</protein>
<feature type="region of interest" description="Disordered" evidence="2">
    <location>
        <begin position="370"/>
        <end position="405"/>
    </location>
</feature>
<dbReference type="Gene3D" id="3.40.710.10">
    <property type="entry name" value="DD-peptidase/beta-lactamase superfamily"/>
    <property type="match status" value="1"/>
</dbReference>
<dbReference type="RefSeq" id="WP_345245824.1">
    <property type="nucleotide sequence ID" value="NZ_BAABFO010000001.1"/>
</dbReference>
<dbReference type="Pfam" id="PF13354">
    <property type="entry name" value="Beta-lactamase2"/>
    <property type="match status" value="1"/>
</dbReference>
<feature type="domain" description="Beta-lactamase class A catalytic" evidence="4">
    <location>
        <begin position="72"/>
        <end position="345"/>
    </location>
</feature>
<organism evidence="5 6">
    <name type="scientific">Pigmentiphaga soli</name>
    <dbReference type="NCBI Taxonomy" id="1007095"/>
    <lineage>
        <taxon>Bacteria</taxon>
        <taxon>Pseudomonadati</taxon>
        <taxon>Pseudomonadota</taxon>
        <taxon>Betaproteobacteria</taxon>
        <taxon>Burkholderiales</taxon>
        <taxon>Alcaligenaceae</taxon>
        <taxon>Pigmentiphaga</taxon>
    </lineage>
</organism>
<keyword evidence="6" id="KW-1185">Reference proteome</keyword>
<dbReference type="PANTHER" id="PTHR35333">
    <property type="entry name" value="BETA-LACTAMASE"/>
    <property type="match status" value="1"/>
</dbReference>
<dbReference type="InterPro" id="IPR045155">
    <property type="entry name" value="Beta-lactam_cat"/>
</dbReference>
<feature type="chain" id="PRO_5045352926" evidence="3">
    <location>
        <begin position="20"/>
        <end position="405"/>
    </location>
</feature>
<comment type="catalytic activity">
    <reaction evidence="1">
        <text>a beta-lactam + H2O = a substituted beta-amino acid</text>
        <dbReference type="Rhea" id="RHEA:20401"/>
        <dbReference type="ChEBI" id="CHEBI:15377"/>
        <dbReference type="ChEBI" id="CHEBI:35627"/>
        <dbReference type="ChEBI" id="CHEBI:140347"/>
        <dbReference type="EC" id="3.5.2.6"/>
    </reaction>
</comment>
<evidence type="ECO:0000313" key="6">
    <source>
        <dbReference type="Proteomes" id="UP001501671"/>
    </source>
</evidence>
<evidence type="ECO:0000256" key="1">
    <source>
        <dbReference type="ARBA" id="ARBA00001526"/>
    </source>
</evidence>
<comment type="caution">
    <text evidence="5">The sequence shown here is derived from an EMBL/GenBank/DDBJ whole genome shotgun (WGS) entry which is preliminary data.</text>
</comment>
<dbReference type="PANTHER" id="PTHR35333:SF4">
    <property type="entry name" value="SLR0121 PROTEIN"/>
    <property type="match status" value="1"/>
</dbReference>
<name>A0ABP8GFY8_9BURK</name>
<evidence type="ECO:0000259" key="4">
    <source>
        <dbReference type="Pfam" id="PF13354"/>
    </source>
</evidence>
<sequence>MRRWFARLSVVLAAPSAAAQPATPAASPSASAAATAGARPAVSSSAAPSPAWPARLLAELERADGRTTADLGVYVRDLESDVSASYHAEESWYLASMVKLPVALAVLRSAEHGEHFLDTNLTLRADDYVDGAGPTNGFEPGAVFTVRTLLEQMMIYSDNTASDMLIGLVGIDAVNALAQETVPAGFGAITRLADVRRRIYGELTPAAVHLSGRDFVVLQRQGSDARRLQALAGLLSVPAASFGTRSLAQAYAAYYATGLNSARLDAYGELLVKLARGEILGPSGTAYLLQVMQRAQTGARRIKAGLPKSAPFAHKTGTQRARICDAGIIGSRAAGGRRVVVAACTRGDLPTARLEQSLKEVGEAIGRSGLLADEDHHGHTEPPVPASAVQPGAAGRQPGPGRRLD</sequence>
<dbReference type="Proteomes" id="UP001501671">
    <property type="component" value="Unassembled WGS sequence"/>
</dbReference>
<accession>A0ABP8GFY8</accession>
<evidence type="ECO:0000313" key="5">
    <source>
        <dbReference type="EMBL" id="GAA4323419.1"/>
    </source>
</evidence>
<evidence type="ECO:0000256" key="3">
    <source>
        <dbReference type="SAM" id="SignalP"/>
    </source>
</evidence>
<dbReference type="SUPFAM" id="SSF56601">
    <property type="entry name" value="beta-lactamase/transpeptidase-like"/>
    <property type="match status" value="1"/>
</dbReference>
<dbReference type="InterPro" id="IPR012338">
    <property type="entry name" value="Beta-lactam/transpept-like"/>
</dbReference>
<feature type="signal peptide" evidence="3">
    <location>
        <begin position="1"/>
        <end position="19"/>
    </location>
</feature>
<keyword evidence="3" id="KW-0732">Signal</keyword>
<dbReference type="EMBL" id="BAABFO010000001">
    <property type="protein sequence ID" value="GAA4323419.1"/>
    <property type="molecule type" value="Genomic_DNA"/>
</dbReference>